<sequence>MHPAQNVFGVISQIYTAGRVVSDHRVRLQGLSSKCLQTLYAGSFIVYLLNLVGDWVHTYYACRGLTVTFPLRNWTVVVMVVCCVLGSVFNFLLVHLCIENAFQRPAPVEPLTGGCQLLCFRLKNCVFDFDCFRISFLIMMFEDAPMTFLNFWLISSCMVAYPNQTIWPLLCASASTVLSLLWKLVMLVLAFRYLRLHRKSTYDPVLTFSANRSHSTYGAGKSMLSYLLLLLFFALAVELYMQATSRGRELANYRS</sequence>
<dbReference type="WBParaSite" id="SBAD_0000385601-mRNA-1">
    <property type="protein sequence ID" value="SBAD_0000385601-mRNA-1"/>
    <property type="gene ID" value="SBAD_0000385601"/>
</dbReference>
<evidence type="ECO:0000313" key="3">
    <source>
        <dbReference type="Proteomes" id="UP000270296"/>
    </source>
</evidence>
<keyword evidence="1" id="KW-0812">Transmembrane</keyword>
<reference evidence="2 3" key="2">
    <citation type="submission" date="2018-11" db="EMBL/GenBank/DDBJ databases">
        <authorList>
            <consortium name="Pathogen Informatics"/>
        </authorList>
    </citation>
    <scope>NUCLEOTIDE SEQUENCE [LARGE SCALE GENOMIC DNA]</scope>
</reference>
<name>A0A183IJ92_9BILA</name>
<keyword evidence="1" id="KW-1133">Transmembrane helix</keyword>
<dbReference type="AlphaFoldDB" id="A0A183IJ92"/>
<proteinExistence type="predicted"/>
<gene>
    <name evidence="2" type="ORF">SBAD_LOCUS3688</name>
</gene>
<dbReference type="EMBL" id="UZAM01007895">
    <property type="protein sequence ID" value="VDP02039.1"/>
    <property type="molecule type" value="Genomic_DNA"/>
</dbReference>
<feature type="transmembrane region" description="Helical" evidence="1">
    <location>
        <begin position="131"/>
        <end position="154"/>
    </location>
</feature>
<organism evidence="4">
    <name type="scientific">Soboliphyme baturini</name>
    <dbReference type="NCBI Taxonomy" id="241478"/>
    <lineage>
        <taxon>Eukaryota</taxon>
        <taxon>Metazoa</taxon>
        <taxon>Ecdysozoa</taxon>
        <taxon>Nematoda</taxon>
        <taxon>Enoplea</taxon>
        <taxon>Dorylaimia</taxon>
        <taxon>Dioctophymatida</taxon>
        <taxon>Dioctophymatoidea</taxon>
        <taxon>Soboliphymatidae</taxon>
        <taxon>Soboliphyme</taxon>
    </lineage>
</organism>
<keyword evidence="1" id="KW-0472">Membrane</keyword>
<keyword evidence="3" id="KW-1185">Reference proteome</keyword>
<feature type="transmembrane region" description="Helical" evidence="1">
    <location>
        <begin position="166"/>
        <end position="191"/>
    </location>
</feature>
<evidence type="ECO:0000313" key="2">
    <source>
        <dbReference type="EMBL" id="VDP02039.1"/>
    </source>
</evidence>
<feature type="transmembrane region" description="Helical" evidence="1">
    <location>
        <begin position="73"/>
        <end position="94"/>
    </location>
</feature>
<feature type="transmembrane region" description="Helical" evidence="1">
    <location>
        <begin position="35"/>
        <end position="53"/>
    </location>
</feature>
<dbReference type="Proteomes" id="UP000270296">
    <property type="component" value="Unassembled WGS sequence"/>
</dbReference>
<reference evidence="4" key="1">
    <citation type="submission" date="2016-06" db="UniProtKB">
        <authorList>
            <consortium name="WormBaseParasite"/>
        </authorList>
    </citation>
    <scope>IDENTIFICATION</scope>
</reference>
<evidence type="ECO:0000256" key="1">
    <source>
        <dbReference type="SAM" id="Phobius"/>
    </source>
</evidence>
<evidence type="ECO:0000313" key="4">
    <source>
        <dbReference type="WBParaSite" id="SBAD_0000385601-mRNA-1"/>
    </source>
</evidence>
<accession>A0A183IJ92</accession>
<dbReference type="OrthoDB" id="5917822at2759"/>
<feature type="transmembrane region" description="Helical" evidence="1">
    <location>
        <begin position="223"/>
        <end position="243"/>
    </location>
</feature>
<protein>
    <submittedName>
        <fullName evidence="4">XK-related protein</fullName>
    </submittedName>
</protein>